<keyword evidence="4" id="KW-0812">Transmembrane</keyword>
<evidence type="ECO:0000256" key="1">
    <source>
        <dbReference type="ARBA" id="ARBA00023015"/>
    </source>
</evidence>
<feature type="region of interest" description="Disordered" evidence="3">
    <location>
        <begin position="234"/>
        <end position="279"/>
    </location>
</feature>
<evidence type="ECO:0000313" key="5">
    <source>
        <dbReference type="EMBL" id="GAA2655725.1"/>
    </source>
</evidence>
<sequence length="330" mass="33707">MTSTTGAGEHPEVSEISDLTDGLLSPSHTADLQDHLAGCALCEDVRASLDEIRGLLGTLPGPTRMPADVAERIDAALAAEALLDAVTSEGEPLVSRETSPLHASVSRETSTDPVLVSRETSTAAAPVSRETSGQASARTAASAPPGRRARGASGPGRQTPGRRTSRSRRWPRVLLGSAAAAAVLSVGGLLIQSGGSGGGVQATRQDSSSSAHGESPSGLTAATLGTDVHKLLATKKAQQTPEIGTRSSPATPLRGEADTAPSCVRQGIGRPEQPLASTRGVYEGKDAFLVVLPHPSDPKSVSAYVVTASCISSSPPAPGKVLLTHSYRRD</sequence>
<feature type="transmembrane region" description="Helical" evidence="4">
    <location>
        <begin position="173"/>
        <end position="191"/>
    </location>
</feature>
<protein>
    <recommendedName>
        <fullName evidence="7">Zinc-finger domain-containing protein</fullName>
    </recommendedName>
</protein>
<feature type="region of interest" description="Disordered" evidence="3">
    <location>
        <begin position="1"/>
        <end position="22"/>
    </location>
</feature>
<evidence type="ECO:0000313" key="6">
    <source>
        <dbReference type="Proteomes" id="UP001500994"/>
    </source>
</evidence>
<evidence type="ECO:0000256" key="4">
    <source>
        <dbReference type="SAM" id="Phobius"/>
    </source>
</evidence>
<feature type="region of interest" description="Disordered" evidence="3">
    <location>
        <begin position="88"/>
        <end position="171"/>
    </location>
</feature>
<comment type="caution">
    <text evidence="5">The sequence shown here is derived from an EMBL/GenBank/DDBJ whole genome shotgun (WGS) entry which is preliminary data.</text>
</comment>
<accession>A0ABP6E1U9</accession>
<gene>
    <name evidence="5" type="ORF">GCM10009864_21790</name>
</gene>
<dbReference type="EMBL" id="BAAARK010000005">
    <property type="protein sequence ID" value="GAA2655725.1"/>
    <property type="molecule type" value="Genomic_DNA"/>
</dbReference>
<feature type="compositionally biased region" description="Polar residues" evidence="3">
    <location>
        <begin position="236"/>
        <end position="250"/>
    </location>
</feature>
<dbReference type="Gene3D" id="1.10.10.1320">
    <property type="entry name" value="Anti-sigma factor, zinc-finger domain"/>
    <property type="match status" value="1"/>
</dbReference>
<reference evidence="6" key="1">
    <citation type="journal article" date="2019" name="Int. J. Syst. Evol. Microbiol.">
        <title>The Global Catalogue of Microorganisms (GCM) 10K type strain sequencing project: providing services to taxonomists for standard genome sequencing and annotation.</title>
        <authorList>
            <consortium name="The Broad Institute Genomics Platform"/>
            <consortium name="The Broad Institute Genome Sequencing Center for Infectious Disease"/>
            <person name="Wu L."/>
            <person name="Ma J."/>
        </authorList>
    </citation>
    <scope>NUCLEOTIDE SEQUENCE [LARGE SCALE GENOMIC DNA]</scope>
    <source>
        <strain evidence="6">JCM 16374</strain>
    </source>
</reference>
<proteinExistence type="predicted"/>
<dbReference type="InterPro" id="IPR041916">
    <property type="entry name" value="Anti_sigma_zinc_sf"/>
</dbReference>
<keyword evidence="2" id="KW-0804">Transcription</keyword>
<evidence type="ECO:0000256" key="3">
    <source>
        <dbReference type="SAM" id="MobiDB-lite"/>
    </source>
</evidence>
<name>A0ABP6E1U9_9ACTN</name>
<keyword evidence="4" id="KW-0472">Membrane</keyword>
<feature type="compositionally biased region" description="Low complexity" evidence="3">
    <location>
        <begin position="207"/>
        <end position="217"/>
    </location>
</feature>
<feature type="region of interest" description="Disordered" evidence="3">
    <location>
        <begin position="194"/>
        <end position="221"/>
    </location>
</feature>
<feature type="compositionally biased region" description="Polar residues" evidence="3">
    <location>
        <begin position="106"/>
        <end position="123"/>
    </location>
</feature>
<evidence type="ECO:0008006" key="7">
    <source>
        <dbReference type="Google" id="ProtNLM"/>
    </source>
</evidence>
<dbReference type="Proteomes" id="UP001500994">
    <property type="component" value="Unassembled WGS sequence"/>
</dbReference>
<keyword evidence="1" id="KW-0805">Transcription regulation</keyword>
<organism evidence="5 6">
    <name type="scientific">Streptomyces lunalinharesii</name>
    <dbReference type="NCBI Taxonomy" id="333384"/>
    <lineage>
        <taxon>Bacteria</taxon>
        <taxon>Bacillati</taxon>
        <taxon>Actinomycetota</taxon>
        <taxon>Actinomycetes</taxon>
        <taxon>Kitasatosporales</taxon>
        <taxon>Streptomycetaceae</taxon>
        <taxon>Streptomyces</taxon>
    </lineage>
</organism>
<evidence type="ECO:0000256" key="2">
    <source>
        <dbReference type="ARBA" id="ARBA00023163"/>
    </source>
</evidence>
<dbReference type="RefSeq" id="WP_344574859.1">
    <property type="nucleotide sequence ID" value="NZ_BAAARK010000005.1"/>
</dbReference>
<feature type="compositionally biased region" description="Low complexity" evidence="3">
    <location>
        <begin position="131"/>
        <end position="162"/>
    </location>
</feature>
<keyword evidence="4" id="KW-1133">Transmembrane helix</keyword>
<keyword evidence="6" id="KW-1185">Reference proteome</keyword>